<dbReference type="InterPro" id="IPR036866">
    <property type="entry name" value="RibonucZ/Hydroxyglut_hydro"/>
</dbReference>
<feature type="binding site" evidence="9">
    <location>
        <position position="66"/>
    </location>
    <ligand>
        <name>Zn(2+)</name>
        <dbReference type="ChEBI" id="CHEBI:29105"/>
        <label>2</label>
        <note>catalytic</note>
    </ligand>
</feature>
<dbReference type="SMART" id="SM00849">
    <property type="entry name" value="Lactamase_B"/>
    <property type="match status" value="1"/>
</dbReference>
<keyword evidence="4 9" id="KW-0540">Nuclease</keyword>
<dbReference type="HAMAP" id="MF_01818">
    <property type="entry name" value="RNase_Z_BN"/>
    <property type="match status" value="1"/>
</dbReference>
<dbReference type="EMBL" id="JBHUDM010000002">
    <property type="protein sequence ID" value="MFD1642423.1"/>
    <property type="molecule type" value="Genomic_DNA"/>
</dbReference>
<feature type="binding site" evidence="9">
    <location>
        <position position="65"/>
    </location>
    <ligand>
        <name>Zn(2+)</name>
        <dbReference type="ChEBI" id="CHEBI:29105"/>
        <label>2</label>
        <note>catalytic</note>
    </ligand>
</feature>
<dbReference type="GO" id="GO:0042781">
    <property type="term" value="F:3'-tRNA processing endoribonuclease activity"/>
    <property type="evidence" value="ECO:0007669"/>
    <property type="project" value="UniProtKB-UniRule"/>
</dbReference>
<dbReference type="CDD" id="cd07717">
    <property type="entry name" value="RNaseZ_ZiPD-like_MBL-fold"/>
    <property type="match status" value="1"/>
</dbReference>
<evidence type="ECO:0000256" key="3">
    <source>
        <dbReference type="ARBA" id="ARBA00022694"/>
    </source>
</evidence>
<dbReference type="SUPFAM" id="SSF56281">
    <property type="entry name" value="Metallo-hydrolase/oxidoreductase"/>
    <property type="match status" value="1"/>
</dbReference>
<organism evidence="11 12">
    <name type="scientific">Halohasta litorea</name>
    <dbReference type="NCBI Taxonomy" id="869891"/>
    <lineage>
        <taxon>Archaea</taxon>
        <taxon>Methanobacteriati</taxon>
        <taxon>Methanobacteriota</taxon>
        <taxon>Stenosarchaea group</taxon>
        <taxon>Halobacteria</taxon>
        <taxon>Halobacteriales</taxon>
        <taxon>Haloferacaceae</taxon>
        <taxon>Halohasta</taxon>
    </lineage>
</organism>
<feature type="domain" description="Metallo-beta-lactamase" evidence="10">
    <location>
        <begin position="20"/>
        <end position="195"/>
    </location>
</feature>
<dbReference type="GO" id="GO:0008270">
    <property type="term" value="F:zinc ion binding"/>
    <property type="evidence" value="ECO:0007669"/>
    <property type="project" value="UniProtKB-UniRule"/>
</dbReference>
<feature type="active site" description="Proton acceptor" evidence="9">
    <location>
        <position position="65"/>
    </location>
</feature>
<evidence type="ECO:0000256" key="6">
    <source>
        <dbReference type="ARBA" id="ARBA00022759"/>
    </source>
</evidence>
<keyword evidence="8 9" id="KW-0862">Zinc</keyword>
<feature type="binding site" evidence="9">
    <location>
        <position position="211"/>
    </location>
    <ligand>
        <name>Zn(2+)</name>
        <dbReference type="ChEBI" id="CHEBI:29105"/>
        <label>1</label>
        <note>catalytic</note>
    </ligand>
</feature>
<dbReference type="GO" id="GO:0042802">
    <property type="term" value="F:identical protein binding"/>
    <property type="evidence" value="ECO:0007669"/>
    <property type="project" value="UniProtKB-ARBA"/>
</dbReference>
<keyword evidence="3 9" id="KW-0819">tRNA processing</keyword>
<dbReference type="PANTHER" id="PTHR46018:SF2">
    <property type="entry name" value="ZINC PHOSPHODIESTERASE ELAC PROTEIN 1"/>
    <property type="match status" value="1"/>
</dbReference>
<dbReference type="InterPro" id="IPR013471">
    <property type="entry name" value="RNase_Z/BN"/>
</dbReference>
<comment type="subunit">
    <text evidence="2 9">Homodimer.</text>
</comment>
<evidence type="ECO:0000256" key="8">
    <source>
        <dbReference type="ARBA" id="ARBA00022833"/>
    </source>
</evidence>
<keyword evidence="6 9" id="KW-0255">Endonuclease</keyword>
<dbReference type="RefSeq" id="WP_256395210.1">
    <property type="nucleotide sequence ID" value="NZ_JANHDJ010000002.1"/>
</dbReference>
<keyword evidence="7 9" id="KW-0378">Hydrolase</keyword>
<evidence type="ECO:0000313" key="11">
    <source>
        <dbReference type="EMBL" id="MFD1642423.1"/>
    </source>
</evidence>
<dbReference type="FunFam" id="3.60.15.10:FF:000002">
    <property type="entry name" value="Ribonuclease Z"/>
    <property type="match status" value="1"/>
</dbReference>
<accession>A0ABD6D9Y8</accession>
<comment type="cofactor">
    <cofactor evidence="9">
        <name>Zn(2+)</name>
        <dbReference type="ChEBI" id="CHEBI:29105"/>
    </cofactor>
    <text evidence="9">Binds 2 Zn(2+) ions.</text>
</comment>
<feature type="binding site" evidence="9">
    <location>
        <position position="139"/>
    </location>
    <ligand>
        <name>Zn(2+)</name>
        <dbReference type="ChEBI" id="CHEBI:29105"/>
        <label>1</label>
        <note>catalytic</note>
    </ligand>
</feature>
<evidence type="ECO:0000256" key="1">
    <source>
        <dbReference type="ARBA" id="ARBA00000402"/>
    </source>
</evidence>
<comment type="catalytic activity">
    <reaction evidence="1 9">
        <text>Endonucleolytic cleavage of RNA, removing extra 3' nucleotides from tRNA precursor, generating 3' termini of tRNAs. A 3'-hydroxy group is left at the tRNA terminus and a 5'-phosphoryl group is left at the trailer molecule.</text>
        <dbReference type="EC" id="3.1.26.11"/>
    </reaction>
</comment>
<comment type="caution">
    <text evidence="11">The sequence shown here is derived from an EMBL/GenBank/DDBJ whole genome shotgun (WGS) entry which is preliminary data.</text>
</comment>
<feature type="binding site" evidence="9">
    <location>
        <position position="61"/>
    </location>
    <ligand>
        <name>Zn(2+)</name>
        <dbReference type="ChEBI" id="CHEBI:29105"/>
        <label>1</label>
        <note>catalytic</note>
    </ligand>
</feature>
<dbReference type="AlphaFoldDB" id="A0ABD6D9Y8"/>
<dbReference type="InterPro" id="IPR001279">
    <property type="entry name" value="Metallo-B-lactamas"/>
</dbReference>
<name>A0ABD6D9Y8_9EURY</name>
<dbReference type="Pfam" id="PF00753">
    <property type="entry name" value="Lactamase_B"/>
    <property type="match status" value="1"/>
</dbReference>
<evidence type="ECO:0000256" key="5">
    <source>
        <dbReference type="ARBA" id="ARBA00022723"/>
    </source>
</evidence>
<evidence type="ECO:0000313" key="12">
    <source>
        <dbReference type="Proteomes" id="UP001597052"/>
    </source>
</evidence>
<protein>
    <recommendedName>
        <fullName evidence="9">Ribonuclease Z</fullName>
        <shortName evidence="9">RNase Z</shortName>
        <ecNumber evidence="9">3.1.26.11</ecNumber>
    </recommendedName>
    <alternativeName>
        <fullName evidence="9">tRNA 3 endonuclease</fullName>
    </alternativeName>
    <alternativeName>
        <fullName evidence="9">tRNase Z</fullName>
    </alternativeName>
</protein>
<keyword evidence="12" id="KW-1185">Reference proteome</keyword>
<feature type="binding site" evidence="9">
    <location>
        <position position="63"/>
    </location>
    <ligand>
        <name>Zn(2+)</name>
        <dbReference type="ChEBI" id="CHEBI:29105"/>
        <label>1</label>
        <note>catalytic</note>
    </ligand>
</feature>
<gene>
    <name evidence="9 11" type="primary">rnz</name>
    <name evidence="11" type="ORF">ACFSBW_11115</name>
</gene>
<comment type="similarity">
    <text evidence="9">Belongs to the RNase Z family.</text>
</comment>
<evidence type="ECO:0000259" key="10">
    <source>
        <dbReference type="SMART" id="SM00849"/>
    </source>
</evidence>
<evidence type="ECO:0000256" key="7">
    <source>
        <dbReference type="ARBA" id="ARBA00022801"/>
    </source>
</evidence>
<feature type="binding site" evidence="9">
    <location>
        <position position="269"/>
    </location>
    <ligand>
        <name>Zn(2+)</name>
        <dbReference type="ChEBI" id="CHEBI:29105"/>
        <label>2</label>
        <note>catalytic</note>
    </ligand>
</feature>
<dbReference type="NCBIfam" id="TIGR02651">
    <property type="entry name" value="RNase_Z"/>
    <property type="match status" value="1"/>
</dbReference>
<evidence type="ECO:0000256" key="4">
    <source>
        <dbReference type="ARBA" id="ARBA00022722"/>
    </source>
</evidence>
<proteinExistence type="inferred from homology"/>
<dbReference type="Pfam" id="PF12706">
    <property type="entry name" value="Lactamase_B_2"/>
    <property type="match status" value="1"/>
</dbReference>
<dbReference type="NCBIfam" id="NF000801">
    <property type="entry name" value="PRK00055.1-3"/>
    <property type="match status" value="1"/>
</dbReference>
<comment type="function">
    <text evidence="9">Zinc phosphodiesterase, which displays some tRNA 3'-processing endonuclease activity. Probably involved in tRNA maturation, by removing a 3'-trailer from precursor tRNA.</text>
</comment>
<dbReference type="PANTHER" id="PTHR46018">
    <property type="entry name" value="ZINC PHOSPHODIESTERASE ELAC PROTEIN 1"/>
    <property type="match status" value="1"/>
</dbReference>
<evidence type="ECO:0000256" key="9">
    <source>
        <dbReference type="HAMAP-Rule" id="MF_01818"/>
    </source>
</evidence>
<evidence type="ECO:0000256" key="2">
    <source>
        <dbReference type="ARBA" id="ARBA00011738"/>
    </source>
</evidence>
<dbReference type="Gene3D" id="3.60.15.10">
    <property type="entry name" value="Ribonuclease Z/Hydroxyacylglutathione hydrolase-like"/>
    <property type="match status" value="1"/>
</dbReference>
<dbReference type="EC" id="3.1.26.11" evidence="9"/>
<reference evidence="11 12" key="1">
    <citation type="journal article" date="2019" name="Int. J. Syst. Evol. Microbiol.">
        <title>The Global Catalogue of Microorganisms (GCM) 10K type strain sequencing project: providing services to taxonomists for standard genome sequencing and annotation.</title>
        <authorList>
            <consortium name="The Broad Institute Genomics Platform"/>
            <consortium name="The Broad Institute Genome Sequencing Center for Infectious Disease"/>
            <person name="Wu L."/>
            <person name="Ma J."/>
        </authorList>
    </citation>
    <scope>NUCLEOTIDE SEQUENCE [LARGE SCALE GENOMIC DNA]</scope>
    <source>
        <strain evidence="11 12">CGMCC 1.10593</strain>
    </source>
</reference>
<sequence length="309" mass="33300">MSLRVTFLGTSGAVPTTDRAPSAIFINREGDGLLFDCGEGTQRQMMRFGTGFDVTALFITHLHGDHILGIPGLVQSWSFNGREEPLTIYTPQGTGHDIETLLTVGDYSPAFPVEIVEISAGDVVRETDEYEVRAFQTHHQTNAVGYALVEDDRPGRFDRKKAEEELGIPPGPAYGRLHAGEAVELDDGRVIEPEEVVGKPRPGRKVVYTGDTRPVDATVEIADGADLLIHDATFAADNDERARKTAHSTGGEAGEIAARAGADRLALTHISSRYGGDPSPIEREADAAFDGEAFIASDGQTVELPYPNE</sequence>
<dbReference type="Proteomes" id="UP001597052">
    <property type="component" value="Unassembled WGS sequence"/>
</dbReference>
<keyword evidence="5 9" id="KW-0479">Metal-binding</keyword>
<feature type="binding site" evidence="9">
    <location>
        <position position="211"/>
    </location>
    <ligand>
        <name>Zn(2+)</name>
        <dbReference type="ChEBI" id="CHEBI:29105"/>
        <label>2</label>
        <note>catalytic</note>
    </ligand>
</feature>